<evidence type="ECO:0000313" key="2">
    <source>
        <dbReference type="Proteomes" id="UP000466442"/>
    </source>
</evidence>
<comment type="caution">
    <text evidence="1">The sequence shown here is derived from an EMBL/GenBank/DDBJ whole genome shotgun (WGS) entry which is preliminary data.</text>
</comment>
<accession>A0A8S9Y529</accession>
<dbReference type="OrthoDB" id="6625330at2759"/>
<feature type="non-terminal residue" evidence="1">
    <location>
        <position position="1"/>
    </location>
</feature>
<dbReference type="Proteomes" id="UP000466442">
    <property type="component" value="Linkage Group LG1"/>
</dbReference>
<dbReference type="AlphaFoldDB" id="A0A8S9Y529"/>
<name>A0A8S9Y529_APOLU</name>
<dbReference type="EMBL" id="WIXP02000001">
    <property type="protein sequence ID" value="KAF6215678.1"/>
    <property type="molecule type" value="Genomic_DNA"/>
</dbReference>
<protein>
    <recommendedName>
        <fullName evidence="3">DDE Tnp4 domain-containing protein</fullName>
    </recommendedName>
</protein>
<sequence>MRLLEELETEDFRNFLRMDVEVFEELLNMVTPFIQKKDTLMREAVTAEERLVVTLRYLATGRSYEDLKFGSAISAQLLGEIIPETCAAIIHCLKEYIS</sequence>
<organism evidence="1 2">
    <name type="scientific">Apolygus lucorum</name>
    <name type="common">Small green plant bug</name>
    <name type="synonym">Lygocoris lucorum</name>
    <dbReference type="NCBI Taxonomy" id="248454"/>
    <lineage>
        <taxon>Eukaryota</taxon>
        <taxon>Metazoa</taxon>
        <taxon>Ecdysozoa</taxon>
        <taxon>Arthropoda</taxon>
        <taxon>Hexapoda</taxon>
        <taxon>Insecta</taxon>
        <taxon>Pterygota</taxon>
        <taxon>Neoptera</taxon>
        <taxon>Paraneoptera</taxon>
        <taxon>Hemiptera</taxon>
        <taxon>Heteroptera</taxon>
        <taxon>Panheteroptera</taxon>
        <taxon>Cimicomorpha</taxon>
        <taxon>Miridae</taxon>
        <taxon>Mirini</taxon>
        <taxon>Apolygus</taxon>
    </lineage>
</organism>
<proteinExistence type="predicted"/>
<gene>
    <name evidence="1" type="ORF">GE061_000009</name>
</gene>
<evidence type="ECO:0008006" key="3">
    <source>
        <dbReference type="Google" id="ProtNLM"/>
    </source>
</evidence>
<evidence type="ECO:0000313" key="1">
    <source>
        <dbReference type="EMBL" id="KAF6215678.1"/>
    </source>
</evidence>
<reference evidence="1" key="1">
    <citation type="journal article" date="2021" name="Mol. Ecol. Resour.">
        <title>Apolygus lucorum genome provides insights into omnivorousness and mesophyll feeding.</title>
        <authorList>
            <person name="Liu Y."/>
            <person name="Liu H."/>
            <person name="Wang H."/>
            <person name="Huang T."/>
            <person name="Liu B."/>
            <person name="Yang B."/>
            <person name="Yin L."/>
            <person name="Li B."/>
            <person name="Zhang Y."/>
            <person name="Zhang S."/>
            <person name="Jiang F."/>
            <person name="Zhang X."/>
            <person name="Ren Y."/>
            <person name="Wang B."/>
            <person name="Wang S."/>
            <person name="Lu Y."/>
            <person name="Wu K."/>
            <person name="Fan W."/>
            <person name="Wang G."/>
        </authorList>
    </citation>
    <scope>NUCLEOTIDE SEQUENCE</scope>
    <source>
        <strain evidence="1">12Hb</strain>
    </source>
</reference>
<keyword evidence="2" id="KW-1185">Reference proteome</keyword>